<proteinExistence type="evidence at transcript level"/>
<sequence>MLNDPLVRDRASEFPLLQRETYLDHAGSSLFSASQFNSATKELSGFLPRNPHSSPNEKIHECRLKVLEFLGASNDYVTVFNSGSSGGLSSLGHILLLGDPNIKFYYLDESHTSLVGLRELSGSYDCFSREDMDSLDSQFFGDEETSLIAFPAMSNFCGYKFPFEDWIRKIRLIENQEKRKIYILLDTASYASNNQLDLSAESGIDPDFVVLSFYKIFGYPTGVGALVLKDECLKTLLRVIEASFAMK</sequence>
<accession>C1BQY1</accession>
<evidence type="ECO:0000259" key="1">
    <source>
        <dbReference type="Pfam" id="PF00266"/>
    </source>
</evidence>
<dbReference type="SUPFAM" id="SSF53383">
    <property type="entry name" value="PLP-dependent transferases"/>
    <property type="match status" value="1"/>
</dbReference>
<gene>
    <name evidence="2" type="primary">MOCOS</name>
</gene>
<dbReference type="GO" id="GO:0008265">
    <property type="term" value="F:molybdenum cofactor sulfurtransferase activity"/>
    <property type="evidence" value="ECO:0007669"/>
    <property type="project" value="TreeGrafter"/>
</dbReference>
<feature type="domain" description="Aminotransferase class V" evidence="1">
    <location>
        <begin position="22"/>
        <end position="236"/>
    </location>
</feature>
<reference evidence="2" key="1">
    <citation type="submission" date="2009-03" db="EMBL/GenBank/DDBJ databases">
        <title>Caligus rogercresseyi ESTs and full-length cDNAs.</title>
        <authorList>
            <person name="Yasuike M."/>
            <person name="von Schalburg K."/>
            <person name="Cooper G."/>
            <person name="Leong J."/>
            <person name="Jones S.R.M."/>
            <person name="Koop B.F."/>
        </authorList>
    </citation>
    <scope>NUCLEOTIDE SEQUENCE</scope>
    <source>
        <tissue evidence="2">Whole tissue</tissue>
    </source>
</reference>
<dbReference type="InterPro" id="IPR015424">
    <property type="entry name" value="PyrdxlP-dep_Trfase"/>
</dbReference>
<dbReference type="InterPro" id="IPR015421">
    <property type="entry name" value="PyrdxlP-dep_Trfase_major"/>
</dbReference>
<dbReference type="PANTHER" id="PTHR14237:SF80">
    <property type="entry name" value="MOLYBDENUM COFACTOR SULFURASE"/>
    <property type="match status" value="1"/>
</dbReference>
<dbReference type="PANTHER" id="PTHR14237">
    <property type="entry name" value="MOLYBDOPTERIN COFACTOR SULFURASE MOSC"/>
    <property type="match status" value="1"/>
</dbReference>
<name>C1BQY1_CALRO</name>
<protein>
    <submittedName>
        <fullName evidence="2">Molybdenum cofactor sulfurase</fullName>
    </submittedName>
</protein>
<dbReference type="InterPro" id="IPR000192">
    <property type="entry name" value="Aminotrans_V_dom"/>
</dbReference>
<dbReference type="Pfam" id="PF00266">
    <property type="entry name" value="Aminotran_5"/>
    <property type="match status" value="1"/>
</dbReference>
<dbReference type="EMBL" id="BT077010">
    <property type="protein sequence ID" value="ACO11434.1"/>
    <property type="molecule type" value="mRNA"/>
</dbReference>
<evidence type="ECO:0000313" key="2">
    <source>
        <dbReference type="EMBL" id="ACO11434.1"/>
    </source>
</evidence>
<dbReference type="Gene3D" id="3.40.640.10">
    <property type="entry name" value="Type I PLP-dependent aspartate aminotransferase-like (Major domain)"/>
    <property type="match status" value="1"/>
</dbReference>
<dbReference type="GO" id="GO:0043545">
    <property type="term" value="P:molybdopterin cofactor metabolic process"/>
    <property type="evidence" value="ECO:0007669"/>
    <property type="project" value="TreeGrafter"/>
</dbReference>
<dbReference type="AlphaFoldDB" id="C1BQY1"/>
<organism evidence="2">
    <name type="scientific">Caligus rogercresseyi</name>
    <name type="common">Sea louse</name>
    <dbReference type="NCBI Taxonomy" id="217165"/>
    <lineage>
        <taxon>Eukaryota</taxon>
        <taxon>Metazoa</taxon>
        <taxon>Ecdysozoa</taxon>
        <taxon>Arthropoda</taxon>
        <taxon>Crustacea</taxon>
        <taxon>Multicrustacea</taxon>
        <taxon>Hexanauplia</taxon>
        <taxon>Copepoda</taxon>
        <taxon>Siphonostomatoida</taxon>
        <taxon>Caligidae</taxon>
        <taxon>Caligus</taxon>
    </lineage>
</organism>